<dbReference type="InterPro" id="IPR024447">
    <property type="entry name" value="YXWGXW_rpt"/>
</dbReference>
<protein>
    <recommendedName>
        <fullName evidence="4">YXWGXW repeat-containing protein</fullName>
    </recommendedName>
</protein>
<dbReference type="Pfam" id="PF12779">
    <property type="entry name" value="WXXGXW"/>
    <property type="match status" value="1"/>
</dbReference>
<reference evidence="3" key="1">
    <citation type="journal article" date="2019" name="Int. J. Syst. Evol. Microbiol.">
        <title>The Global Catalogue of Microorganisms (GCM) 10K type strain sequencing project: providing services to taxonomists for standard genome sequencing and annotation.</title>
        <authorList>
            <consortium name="The Broad Institute Genomics Platform"/>
            <consortium name="The Broad Institute Genome Sequencing Center for Infectious Disease"/>
            <person name="Wu L."/>
            <person name="Ma J."/>
        </authorList>
    </citation>
    <scope>NUCLEOTIDE SEQUENCE [LARGE SCALE GENOMIC DNA]</scope>
    <source>
        <strain evidence="3">CGMCC 1.16619</strain>
    </source>
</reference>
<proteinExistence type="predicted"/>
<comment type="caution">
    <text evidence="2">The sequence shown here is derived from an EMBL/GenBank/DDBJ whole genome shotgun (WGS) entry which is preliminary data.</text>
</comment>
<gene>
    <name evidence="2" type="ORF">ACFPPA_06055</name>
</gene>
<evidence type="ECO:0000256" key="1">
    <source>
        <dbReference type="SAM" id="SignalP"/>
    </source>
</evidence>
<keyword evidence="3" id="KW-1185">Reference proteome</keyword>
<keyword evidence="1" id="KW-0732">Signal</keyword>
<accession>A0ABW0QNW3</accession>
<evidence type="ECO:0000313" key="2">
    <source>
        <dbReference type="EMBL" id="MFC5525302.1"/>
    </source>
</evidence>
<evidence type="ECO:0000313" key="3">
    <source>
        <dbReference type="Proteomes" id="UP001596114"/>
    </source>
</evidence>
<dbReference type="EMBL" id="JBHSNF010000001">
    <property type="protein sequence ID" value="MFC5525302.1"/>
    <property type="molecule type" value="Genomic_DNA"/>
</dbReference>
<name>A0ABW0QNW3_9GAMM</name>
<dbReference type="Proteomes" id="UP001596114">
    <property type="component" value="Unassembled WGS sequence"/>
</dbReference>
<dbReference type="RefSeq" id="WP_377318256.1">
    <property type="nucleotide sequence ID" value="NZ_JBHSNF010000001.1"/>
</dbReference>
<sequence length="111" mass="12868">MNRSPLKLALLAGLGLTFAATIYAPPATARTHVSVGIGINVAPPPPRLERRPPPRRGYVWAPGYWRWDGRGHRHVWVGGYWVRARPGLRYHRAYWVQDGPRWRFREGYWGR</sequence>
<organism evidence="2 3">
    <name type="scientific">Rhodanobacter ginsengisoli</name>
    <dbReference type="NCBI Taxonomy" id="418646"/>
    <lineage>
        <taxon>Bacteria</taxon>
        <taxon>Pseudomonadati</taxon>
        <taxon>Pseudomonadota</taxon>
        <taxon>Gammaproteobacteria</taxon>
        <taxon>Lysobacterales</taxon>
        <taxon>Rhodanobacteraceae</taxon>
        <taxon>Rhodanobacter</taxon>
    </lineage>
</organism>
<feature type="chain" id="PRO_5046792548" description="YXWGXW repeat-containing protein" evidence="1">
    <location>
        <begin position="30"/>
        <end position="111"/>
    </location>
</feature>
<feature type="signal peptide" evidence="1">
    <location>
        <begin position="1"/>
        <end position="29"/>
    </location>
</feature>
<evidence type="ECO:0008006" key="4">
    <source>
        <dbReference type="Google" id="ProtNLM"/>
    </source>
</evidence>